<evidence type="ECO:0000313" key="1">
    <source>
        <dbReference type="EMBL" id="EKT4090768.1"/>
    </source>
</evidence>
<sequence>MADKNQRAPSREEEASQALHELLVGLVDIRDILQFVIEHGPLGNEDFDRGVAAAVSMSHMRAVALCRLVEEVR</sequence>
<dbReference type="AlphaFoldDB" id="A0AAI9BYC1"/>
<proteinExistence type="predicted"/>
<gene>
    <name evidence="1" type="ORF">QEG23_000238</name>
</gene>
<comment type="caution">
    <text evidence="1">The sequence shown here is derived from an EMBL/GenBank/DDBJ whole genome shotgun (WGS) entry which is preliminary data.</text>
</comment>
<name>A0AAI9BYC1_STEMA</name>
<protein>
    <submittedName>
        <fullName evidence="1">Uncharacterized protein</fullName>
    </submittedName>
</protein>
<dbReference type="EMBL" id="ABLOJW010000001">
    <property type="protein sequence ID" value="EKT4090768.1"/>
    <property type="molecule type" value="Genomic_DNA"/>
</dbReference>
<accession>A0AAI9BYC1</accession>
<dbReference type="Proteomes" id="UP001218208">
    <property type="component" value="Unassembled WGS sequence"/>
</dbReference>
<evidence type="ECO:0000313" key="2">
    <source>
        <dbReference type="Proteomes" id="UP001218208"/>
    </source>
</evidence>
<reference evidence="1" key="1">
    <citation type="submission" date="2022-07" db="EMBL/GenBank/DDBJ databases">
        <authorList>
            <consortium name="DAFM: The Division of Animal and Food Microbiology"/>
        </authorList>
    </citation>
    <scope>NUCLEOTIDE SEQUENCE</scope>
    <source>
        <strain evidence="1">19MO01SH01-2</strain>
    </source>
</reference>
<organism evidence="1 2">
    <name type="scientific">Stenotrophomonas maltophilia</name>
    <name type="common">Pseudomonas maltophilia</name>
    <name type="synonym">Xanthomonas maltophilia</name>
    <dbReference type="NCBI Taxonomy" id="40324"/>
    <lineage>
        <taxon>Bacteria</taxon>
        <taxon>Pseudomonadati</taxon>
        <taxon>Pseudomonadota</taxon>
        <taxon>Gammaproteobacteria</taxon>
        <taxon>Lysobacterales</taxon>
        <taxon>Lysobacteraceae</taxon>
        <taxon>Stenotrophomonas</taxon>
        <taxon>Stenotrophomonas maltophilia group</taxon>
    </lineage>
</organism>